<dbReference type="PROSITE" id="PS51318">
    <property type="entry name" value="TAT"/>
    <property type="match status" value="1"/>
</dbReference>
<dbReference type="PANTHER" id="PTHR33361:SF16">
    <property type="entry name" value="DUF885 DOMAIN-CONTAINING PROTEIN"/>
    <property type="match status" value="1"/>
</dbReference>
<dbReference type="PANTHER" id="PTHR33361">
    <property type="entry name" value="GLR0591 PROTEIN"/>
    <property type="match status" value="1"/>
</dbReference>
<dbReference type="Pfam" id="PF05960">
    <property type="entry name" value="DUF885"/>
    <property type="match status" value="1"/>
</dbReference>
<keyword evidence="1" id="KW-0732">Signal</keyword>
<feature type="signal peptide" evidence="1">
    <location>
        <begin position="1"/>
        <end position="28"/>
    </location>
</feature>
<gene>
    <name evidence="2" type="ORF">HHL28_04810</name>
</gene>
<feature type="chain" id="PRO_5032325564" evidence="1">
    <location>
        <begin position="29"/>
        <end position="612"/>
    </location>
</feature>
<name>A0A858R553_9PROT</name>
<protein>
    <submittedName>
        <fullName evidence="2">DUF885 domain-containing protein</fullName>
    </submittedName>
</protein>
<evidence type="ECO:0000313" key="2">
    <source>
        <dbReference type="EMBL" id="QJE72507.1"/>
    </source>
</evidence>
<keyword evidence="3" id="KW-1185">Reference proteome</keyword>
<dbReference type="AlphaFoldDB" id="A0A858R553"/>
<accession>A0A858R553</accession>
<evidence type="ECO:0000256" key="1">
    <source>
        <dbReference type="SAM" id="SignalP"/>
    </source>
</evidence>
<evidence type="ECO:0000313" key="3">
    <source>
        <dbReference type="Proteomes" id="UP000501891"/>
    </source>
</evidence>
<dbReference type="KEGG" id="acru:HHL28_04810"/>
<proteinExistence type="predicted"/>
<dbReference type="InterPro" id="IPR006311">
    <property type="entry name" value="TAT_signal"/>
</dbReference>
<dbReference type="InterPro" id="IPR010281">
    <property type="entry name" value="DUF885"/>
</dbReference>
<reference evidence="2" key="1">
    <citation type="submission" date="2020-04" db="EMBL/GenBank/DDBJ databases">
        <title>A desert anoxygenic phototrophic bacterium fixes CO2 using RubisCO under aerobic conditions.</title>
        <authorList>
            <person name="Tang K."/>
        </authorList>
    </citation>
    <scope>NUCLEOTIDE SEQUENCE [LARGE SCALE GENOMIC DNA]</scope>
    <source>
        <strain evidence="2">MIMtkB3</strain>
    </source>
</reference>
<sequence>MSIAMTRRTTLASLLALSAAPLALSALAQAPRAPAAPGPDDERLNAFLEEAWQRDLTRDPQLRTQLEMPGPHDRWTVVDEAFREETQAISKANLERLKGFDLSRLSPAARVSHRLFENQMAERIRLHPWRFHECGVSHLYGPHTGIPSFLIGFHAIESLADAKDYVARLERIPEVMDAASTYLTEQANRGILLPAFSYNRLLISAKAVLEGAPFQAGKPDTALLANLKEKLAAVDAPAAEKDALATAGTKALAERMAPAYQRFITVVEGLSARQKESRGAWSLPDGAAYYQAMILNHTSLPLAPEAIHALGLKETARLHEELRQVLPKLGFKGTVQEFFTHLRTDKSFRFPDTEEGRKEYLATATGYIDAMRARLDELFGTKPKAPVVVKPVEAFREKATPSAFYEQSSPDGSRPGVFYANLSDMSVQTRHDLEALCYHEAIPGHHMQVAIAQEMTGLPTFRRFSFDTAYGEGWAMYTERLAKEHGFYKEPISEAGRICSELFRAGRLVVDSGIHAKQWTREQAIQWMNDNTANSLADNENEIERYFVWPGQATAYKVGMNRILELREQAKAKLGPRFDLRGFHDAVLTNGSVTLPILEEVVGQWVESRRGA</sequence>
<dbReference type="EMBL" id="CP051775">
    <property type="protein sequence ID" value="QJE72507.1"/>
    <property type="molecule type" value="Genomic_DNA"/>
</dbReference>
<dbReference type="Proteomes" id="UP000501891">
    <property type="component" value="Chromosome"/>
</dbReference>
<organism evidence="2 3">
    <name type="scientific">Aerophototrophica crusticola</name>
    <dbReference type="NCBI Taxonomy" id="1709002"/>
    <lineage>
        <taxon>Bacteria</taxon>
        <taxon>Pseudomonadati</taxon>
        <taxon>Pseudomonadota</taxon>
        <taxon>Alphaproteobacteria</taxon>
        <taxon>Rhodospirillales</taxon>
        <taxon>Rhodospirillaceae</taxon>
        <taxon>Aerophototrophica</taxon>
    </lineage>
</organism>